<dbReference type="GO" id="GO:0005524">
    <property type="term" value="F:ATP binding"/>
    <property type="evidence" value="ECO:0007669"/>
    <property type="project" value="UniProtKB-UniRule"/>
</dbReference>
<reference evidence="11" key="1">
    <citation type="submission" date="2016-10" db="EMBL/GenBank/DDBJ databases">
        <authorList>
            <person name="Varghese N."/>
            <person name="Submissions S."/>
        </authorList>
    </citation>
    <scope>NUCLEOTIDE SEQUENCE [LARGE SCALE GENOMIC DNA]</scope>
    <source>
        <strain evidence="11">DSM 45079</strain>
    </source>
</reference>
<protein>
    <recommendedName>
        <fullName evidence="8">Cytidylate kinase</fullName>
        <shortName evidence="8">CK</shortName>
        <ecNumber evidence="8">2.7.4.25</ecNumber>
    </recommendedName>
    <alternativeName>
        <fullName evidence="8">Cytidine monophosphate kinase</fullName>
        <shortName evidence="8">CMP kinase</shortName>
    </alternativeName>
</protein>
<comment type="catalytic activity">
    <reaction evidence="7 8">
        <text>CMP + ATP = CDP + ADP</text>
        <dbReference type="Rhea" id="RHEA:11600"/>
        <dbReference type="ChEBI" id="CHEBI:30616"/>
        <dbReference type="ChEBI" id="CHEBI:58069"/>
        <dbReference type="ChEBI" id="CHEBI:60377"/>
        <dbReference type="ChEBI" id="CHEBI:456216"/>
        <dbReference type="EC" id="2.7.4.25"/>
    </reaction>
</comment>
<comment type="similarity">
    <text evidence="1 8">Belongs to the cytidylate kinase family. Type 1 subfamily.</text>
</comment>
<dbReference type="EC" id="2.7.4.25" evidence="8"/>
<evidence type="ECO:0000256" key="4">
    <source>
        <dbReference type="ARBA" id="ARBA00022777"/>
    </source>
</evidence>
<evidence type="ECO:0000256" key="5">
    <source>
        <dbReference type="ARBA" id="ARBA00022840"/>
    </source>
</evidence>
<organism evidence="10 11">
    <name type="scientific">Jiangella alkaliphila</name>
    <dbReference type="NCBI Taxonomy" id="419479"/>
    <lineage>
        <taxon>Bacteria</taxon>
        <taxon>Bacillati</taxon>
        <taxon>Actinomycetota</taxon>
        <taxon>Actinomycetes</taxon>
        <taxon>Jiangellales</taxon>
        <taxon>Jiangellaceae</taxon>
        <taxon>Jiangella</taxon>
    </lineage>
</organism>
<dbReference type="GO" id="GO:0006220">
    <property type="term" value="P:pyrimidine nucleotide metabolic process"/>
    <property type="evidence" value="ECO:0007669"/>
    <property type="project" value="UniProtKB-UniRule"/>
</dbReference>
<proteinExistence type="inferred from homology"/>
<keyword evidence="8" id="KW-0963">Cytoplasm</keyword>
<dbReference type="EMBL" id="LT629791">
    <property type="protein sequence ID" value="SDU70761.1"/>
    <property type="molecule type" value="Genomic_DNA"/>
</dbReference>
<dbReference type="STRING" id="419479.SAMN04488563_4111"/>
<dbReference type="Proteomes" id="UP000182977">
    <property type="component" value="Chromosome I"/>
</dbReference>
<dbReference type="GO" id="GO:0005737">
    <property type="term" value="C:cytoplasm"/>
    <property type="evidence" value="ECO:0007669"/>
    <property type="project" value="UniProtKB-SubCell"/>
</dbReference>
<dbReference type="InterPro" id="IPR011994">
    <property type="entry name" value="Cytidylate_kinase_dom"/>
</dbReference>
<comment type="subcellular location">
    <subcellularLocation>
        <location evidence="8">Cytoplasm</location>
    </subcellularLocation>
</comment>
<dbReference type="HAMAP" id="MF_00238">
    <property type="entry name" value="Cytidyl_kinase_type1"/>
    <property type="match status" value="1"/>
</dbReference>
<evidence type="ECO:0000256" key="6">
    <source>
        <dbReference type="ARBA" id="ARBA00047615"/>
    </source>
</evidence>
<dbReference type="InterPro" id="IPR003136">
    <property type="entry name" value="Cytidylate_kin"/>
</dbReference>
<gene>
    <name evidence="8" type="primary">cmk</name>
    <name evidence="10" type="ORF">SAMN04488563_4111</name>
</gene>
<name>A0A1H2KQS2_9ACTN</name>
<evidence type="ECO:0000256" key="3">
    <source>
        <dbReference type="ARBA" id="ARBA00022741"/>
    </source>
</evidence>
<dbReference type="Gene3D" id="3.40.50.300">
    <property type="entry name" value="P-loop containing nucleotide triphosphate hydrolases"/>
    <property type="match status" value="1"/>
</dbReference>
<keyword evidence="3 8" id="KW-0547">Nucleotide-binding</keyword>
<comment type="catalytic activity">
    <reaction evidence="6 8">
        <text>dCMP + ATP = dCDP + ADP</text>
        <dbReference type="Rhea" id="RHEA:25094"/>
        <dbReference type="ChEBI" id="CHEBI:30616"/>
        <dbReference type="ChEBI" id="CHEBI:57566"/>
        <dbReference type="ChEBI" id="CHEBI:58593"/>
        <dbReference type="ChEBI" id="CHEBI:456216"/>
        <dbReference type="EC" id="2.7.4.25"/>
    </reaction>
</comment>
<keyword evidence="4 8" id="KW-0418">Kinase</keyword>
<evidence type="ECO:0000256" key="1">
    <source>
        <dbReference type="ARBA" id="ARBA00009427"/>
    </source>
</evidence>
<evidence type="ECO:0000313" key="10">
    <source>
        <dbReference type="EMBL" id="SDU70761.1"/>
    </source>
</evidence>
<feature type="domain" description="Cytidylate kinase" evidence="9">
    <location>
        <begin position="25"/>
        <end position="237"/>
    </location>
</feature>
<dbReference type="NCBIfam" id="TIGR00017">
    <property type="entry name" value="cmk"/>
    <property type="match status" value="1"/>
</dbReference>
<dbReference type="InterPro" id="IPR027417">
    <property type="entry name" value="P-loop_NTPase"/>
</dbReference>
<feature type="binding site" evidence="8">
    <location>
        <begin position="29"/>
        <end position="37"/>
    </location>
    <ligand>
        <name>ATP</name>
        <dbReference type="ChEBI" id="CHEBI:30616"/>
    </ligand>
</feature>
<evidence type="ECO:0000256" key="2">
    <source>
        <dbReference type="ARBA" id="ARBA00022679"/>
    </source>
</evidence>
<dbReference type="SUPFAM" id="SSF52540">
    <property type="entry name" value="P-loop containing nucleoside triphosphate hydrolases"/>
    <property type="match status" value="1"/>
</dbReference>
<evidence type="ECO:0000256" key="7">
    <source>
        <dbReference type="ARBA" id="ARBA00048478"/>
    </source>
</evidence>
<evidence type="ECO:0000256" key="8">
    <source>
        <dbReference type="HAMAP-Rule" id="MF_00238"/>
    </source>
</evidence>
<dbReference type="Pfam" id="PF02224">
    <property type="entry name" value="Cytidylate_kin"/>
    <property type="match status" value="1"/>
</dbReference>
<dbReference type="GO" id="GO:0036431">
    <property type="term" value="F:dCMP kinase activity"/>
    <property type="evidence" value="ECO:0007669"/>
    <property type="project" value="InterPro"/>
</dbReference>
<keyword evidence="5 8" id="KW-0067">ATP-binding</keyword>
<evidence type="ECO:0000259" key="9">
    <source>
        <dbReference type="Pfam" id="PF02224"/>
    </source>
</evidence>
<keyword evidence="11" id="KW-1185">Reference proteome</keyword>
<dbReference type="CDD" id="cd02020">
    <property type="entry name" value="CMPK"/>
    <property type="match status" value="1"/>
</dbReference>
<dbReference type="GO" id="GO:0036430">
    <property type="term" value="F:CMP kinase activity"/>
    <property type="evidence" value="ECO:0007669"/>
    <property type="project" value="RHEA"/>
</dbReference>
<keyword evidence="2 8" id="KW-0808">Transferase</keyword>
<sequence length="244" mass="25405">MRPSAGNLLGVPDSPADVSPRDLVVAIDGPSGSGKSTVARRVAAALGLRYLDTGAMYRAVTWWALERDVDLADTERVAQLARELPLEQGLDPAAPTLAVAGTDIAAAIRTSRISAAVSAVATNLGVRAELVSRQQAVARVGGVVIEGRDITTVVAPDAPVRVLLTADEQVRLSRRALEVHGSADAAAVDATRDQVVRRDADDSTVASFHEAADGVDVVDSSMLSLDETVDAILKLVEARSGVRA</sequence>
<accession>A0A1H2KQS2</accession>
<dbReference type="AlphaFoldDB" id="A0A1H2KQS2"/>
<evidence type="ECO:0000313" key="11">
    <source>
        <dbReference type="Proteomes" id="UP000182977"/>
    </source>
</evidence>